<reference evidence="2" key="1">
    <citation type="submission" date="2025-08" db="UniProtKB">
        <authorList>
            <consortium name="RefSeq"/>
        </authorList>
    </citation>
    <scope>IDENTIFICATION</scope>
    <source>
        <tissue evidence="2">Gonads</tissue>
    </source>
</reference>
<dbReference type="RefSeq" id="XP_013381557.1">
    <property type="nucleotide sequence ID" value="XM_013526103.2"/>
</dbReference>
<dbReference type="KEGG" id="lak:106152495"/>
<organism evidence="1 2">
    <name type="scientific">Lingula anatina</name>
    <name type="common">Brachiopod</name>
    <name type="synonym">Lingula unguis</name>
    <dbReference type="NCBI Taxonomy" id="7574"/>
    <lineage>
        <taxon>Eukaryota</taxon>
        <taxon>Metazoa</taxon>
        <taxon>Spiralia</taxon>
        <taxon>Lophotrochozoa</taxon>
        <taxon>Brachiopoda</taxon>
        <taxon>Linguliformea</taxon>
        <taxon>Lingulata</taxon>
        <taxon>Lingulida</taxon>
        <taxon>Linguloidea</taxon>
        <taxon>Lingulidae</taxon>
        <taxon>Lingula</taxon>
    </lineage>
</organism>
<name>A0A1S3H6E7_LINAN</name>
<accession>A0A1S3H6E7</accession>
<evidence type="ECO:0000313" key="1">
    <source>
        <dbReference type="Proteomes" id="UP000085678"/>
    </source>
</evidence>
<sequence>MGNSLFSECTVTNSYQPIGADTLCTNANPLGQSPVCTFNPFFLLFTASGFRCLCAPGTFPVYLPSTGFSPTDNPEFPVVSSCETITGTPCTTDAECNIRATDCLGIVAPLTNLNNPNLRGRVNADLASLLTPTIGFICSFNDRVTVDTTPIYFCNPTTSQCADYNPSPPENTPIVNGTVLFYQGLVRDFLPILFTKYPNVVPDPAAPNRLTYLAQNIYEALLP</sequence>
<evidence type="ECO:0000313" key="2">
    <source>
        <dbReference type="RefSeq" id="XP_013381557.1"/>
    </source>
</evidence>
<proteinExistence type="predicted"/>
<keyword evidence="1" id="KW-1185">Reference proteome</keyword>
<dbReference type="Proteomes" id="UP000085678">
    <property type="component" value="Unplaced"/>
</dbReference>
<dbReference type="InParanoid" id="A0A1S3H6E7"/>
<dbReference type="GeneID" id="106152495"/>
<dbReference type="AlphaFoldDB" id="A0A1S3H6E7"/>
<gene>
    <name evidence="2" type="primary">LOC106152495</name>
</gene>
<protein>
    <submittedName>
        <fullName evidence="2">Uncharacterized protein LOC106152495 isoform X1</fullName>
    </submittedName>
</protein>